<accession>A0A1H0LRT0</accession>
<organism evidence="2 3">
    <name type="scientific">Lentzea jiangxiensis</name>
    <dbReference type="NCBI Taxonomy" id="641025"/>
    <lineage>
        <taxon>Bacteria</taxon>
        <taxon>Bacillati</taxon>
        <taxon>Actinomycetota</taxon>
        <taxon>Actinomycetes</taxon>
        <taxon>Pseudonocardiales</taxon>
        <taxon>Pseudonocardiaceae</taxon>
        <taxon>Lentzea</taxon>
    </lineage>
</organism>
<proteinExistence type="predicted"/>
<gene>
    <name evidence="2" type="ORF">SAMN05421507_103414</name>
</gene>
<evidence type="ECO:0000313" key="2">
    <source>
        <dbReference type="EMBL" id="SDO70600.1"/>
    </source>
</evidence>
<reference evidence="3" key="1">
    <citation type="submission" date="2016-10" db="EMBL/GenBank/DDBJ databases">
        <authorList>
            <person name="Varghese N."/>
            <person name="Submissions S."/>
        </authorList>
    </citation>
    <scope>NUCLEOTIDE SEQUENCE [LARGE SCALE GENOMIC DNA]</scope>
    <source>
        <strain evidence="3">CGMCC 4.6609</strain>
    </source>
</reference>
<evidence type="ECO:0000313" key="3">
    <source>
        <dbReference type="Proteomes" id="UP000199691"/>
    </source>
</evidence>
<name>A0A1H0LRT0_9PSEU</name>
<dbReference type="EMBL" id="FNIX01000003">
    <property type="protein sequence ID" value="SDO70600.1"/>
    <property type="molecule type" value="Genomic_DNA"/>
</dbReference>
<feature type="region of interest" description="Disordered" evidence="1">
    <location>
        <begin position="42"/>
        <end position="83"/>
    </location>
</feature>
<protein>
    <submittedName>
        <fullName evidence="2">Uncharacterized protein</fullName>
    </submittedName>
</protein>
<dbReference type="AlphaFoldDB" id="A0A1H0LRT0"/>
<dbReference type="STRING" id="641025.SAMN05421507_103414"/>
<keyword evidence="3" id="KW-1185">Reference proteome</keyword>
<dbReference type="Proteomes" id="UP000199691">
    <property type="component" value="Unassembled WGS sequence"/>
</dbReference>
<sequence length="83" mass="9057">MRPYGVRTTTVGAPRSSAGAQWFAGHVWPSWVGIRRSRARQTAEGSFNSRCASRPTAVPARSKRGRVPTPSFLLGRKTNGEDT</sequence>
<evidence type="ECO:0000256" key="1">
    <source>
        <dbReference type="SAM" id="MobiDB-lite"/>
    </source>
</evidence>